<organism evidence="1 2">
    <name type="scientific">Actinophytocola algeriensis</name>
    <dbReference type="NCBI Taxonomy" id="1768010"/>
    <lineage>
        <taxon>Bacteria</taxon>
        <taxon>Bacillati</taxon>
        <taxon>Actinomycetota</taxon>
        <taxon>Actinomycetes</taxon>
        <taxon>Pseudonocardiales</taxon>
        <taxon>Pseudonocardiaceae</taxon>
    </lineage>
</organism>
<evidence type="ECO:0000313" key="1">
    <source>
        <dbReference type="EMBL" id="MBB4909782.1"/>
    </source>
</evidence>
<dbReference type="EMBL" id="JACHJQ010000006">
    <property type="protein sequence ID" value="MBB4909782.1"/>
    <property type="molecule type" value="Genomic_DNA"/>
</dbReference>
<protein>
    <recommendedName>
        <fullName evidence="3">Peptide subunit release factor 1 (ERF1)</fullName>
    </recommendedName>
</protein>
<gene>
    <name evidence="1" type="ORF">FHR82_006040</name>
</gene>
<dbReference type="RefSeq" id="WP_184813846.1">
    <property type="nucleotide sequence ID" value="NZ_JACHJQ010000006.1"/>
</dbReference>
<evidence type="ECO:0000313" key="2">
    <source>
        <dbReference type="Proteomes" id="UP000520767"/>
    </source>
</evidence>
<proteinExistence type="predicted"/>
<dbReference type="SUPFAM" id="SSF53137">
    <property type="entry name" value="Translational machinery components"/>
    <property type="match status" value="1"/>
</dbReference>
<sequence length="369" mass="39429">MNIGELREVLAHRGPFATVHLDGSHDTENAAHEQELRWRAARAELAEKGADEDSLTALDDAVRNAPPAEGRAGRLLIAAGGEVLLDRTLAGPPPAPVTRVGTCPYLLPLVELDTGQVPHVAARVDKVGADVRAVDADGLVRSEHATEGEDHPVHKVRGGGWSHLHIQHSAEETVHRNVRKVAEELARLVDEVGARLLVVAGEPHVVAELREELPPRCREILAEPSGRREGGSADFDRIVASLATERARTEQDSIVEEFRAALAADRGLAVQGLAETTSALREGNAAAVVISDPTLHDATLWTSDEPRSVALTEDELRAVGAEHIDRVRADEALPAAALMVGAELVSAADVRGEPVLVRDGIGVLLRHRP</sequence>
<dbReference type="InterPro" id="IPR040701">
    <property type="entry name" value="Bact_RF_family2"/>
</dbReference>
<reference evidence="1 2" key="1">
    <citation type="submission" date="2020-08" db="EMBL/GenBank/DDBJ databases">
        <title>Genomic Encyclopedia of Type Strains, Phase III (KMG-III): the genomes of soil and plant-associated and newly described type strains.</title>
        <authorList>
            <person name="Whitman W."/>
        </authorList>
    </citation>
    <scope>NUCLEOTIDE SEQUENCE [LARGE SCALE GENOMIC DNA]</scope>
    <source>
        <strain evidence="1 2">CECT 8960</strain>
    </source>
</reference>
<keyword evidence="2" id="KW-1185">Reference proteome</keyword>
<comment type="caution">
    <text evidence="1">The sequence shown here is derived from an EMBL/GenBank/DDBJ whole genome shotgun (WGS) entry which is preliminary data.</text>
</comment>
<evidence type="ECO:0008006" key="3">
    <source>
        <dbReference type="Google" id="ProtNLM"/>
    </source>
</evidence>
<dbReference type="Pfam" id="PF18844">
    <property type="entry name" value="baeRF_family2"/>
    <property type="match status" value="1"/>
</dbReference>
<name>A0A7W7Q9Z7_9PSEU</name>
<dbReference type="Proteomes" id="UP000520767">
    <property type="component" value="Unassembled WGS sequence"/>
</dbReference>
<dbReference type="Gene3D" id="3.30.420.60">
    <property type="entry name" value="eRF1 domain 2"/>
    <property type="match status" value="1"/>
</dbReference>
<accession>A0A7W7Q9Z7</accession>
<dbReference type="InterPro" id="IPR042226">
    <property type="entry name" value="eFR1_2_sf"/>
</dbReference>
<dbReference type="AlphaFoldDB" id="A0A7W7Q9Z7"/>